<gene>
    <name evidence="1" type="ORF">FMUND_2953</name>
</gene>
<comment type="caution">
    <text evidence="1">The sequence shown here is derived from an EMBL/GenBank/DDBJ whole genome shotgun (WGS) entry which is preliminary data.</text>
</comment>
<dbReference type="EMBL" id="JAAOAN010000088">
    <property type="protein sequence ID" value="KAF5722441.1"/>
    <property type="molecule type" value="Genomic_DNA"/>
</dbReference>
<dbReference type="AlphaFoldDB" id="A0A8H6DM33"/>
<organism evidence="1 2">
    <name type="scientific">Fusarium mundagurra</name>
    <dbReference type="NCBI Taxonomy" id="1567541"/>
    <lineage>
        <taxon>Eukaryota</taxon>
        <taxon>Fungi</taxon>
        <taxon>Dikarya</taxon>
        <taxon>Ascomycota</taxon>
        <taxon>Pezizomycotina</taxon>
        <taxon>Sordariomycetes</taxon>
        <taxon>Hypocreomycetidae</taxon>
        <taxon>Hypocreales</taxon>
        <taxon>Nectriaceae</taxon>
        <taxon>Fusarium</taxon>
        <taxon>Fusarium fujikuroi species complex</taxon>
    </lineage>
</organism>
<evidence type="ECO:0000313" key="2">
    <source>
        <dbReference type="Proteomes" id="UP000544331"/>
    </source>
</evidence>
<keyword evidence="2" id="KW-1185">Reference proteome</keyword>
<dbReference type="OrthoDB" id="5100247at2759"/>
<evidence type="ECO:0000313" key="1">
    <source>
        <dbReference type="EMBL" id="KAF5722441.1"/>
    </source>
</evidence>
<protein>
    <submittedName>
        <fullName evidence="1">Uncharacterized protein</fullName>
    </submittedName>
</protein>
<sequence>MPNPVFILQYEPFHPPTSSFFHFIISSVDFTDRYTTSAQSFNNRLAQYDLHNSIMSPTDETSPVEQLFLDRTIHDVLTRKWPAVEPWATMYVDAIREQRYGDAVWARYHIEGNVEDGVIISPCPSDNMPVLDSIREDAVEAKMNEPDFYAKALQFYAKTSPSDGHPEVIKIIFEADKA</sequence>
<reference evidence="1 2" key="1">
    <citation type="submission" date="2020-05" db="EMBL/GenBank/DDBJ databases">
        <title>Identification and distribution of gene clusters putatively required for synthesis of sphingolipid metabolism inhibitors in phylogenetically diverse species of the filamentous fungus Fusarium.</title>
        <authorList>
            <person name="Kim H.-S."/>
            <person name="Busman M."/>
            <person name="Brown D.W."/>
            <person name="Divon H."/>
            <person name="Uhlig S."/>
            <person name="Proctor R.H."/>
        </authorList>
    </citation>
    <scope>NUCLEOTIDE SEQUENCE [LARGE SCALE GENOMIC DNA]</scope>
    <source>
        <strain evidence="1 2">NRRL 66235</strain>
    </source>
</reference>
<proteinExistence type="predicted"/>
<name>A0A8H6DM33_9HYPO</name>
<dbReference type="Proteomes" id="UP000544331">
    <property type="component" value="Unassembled WGS sequence"/>
</dbReference>
<accession>A0A8H6DM33</accession>